<dbReference type="EMBL" id="BFEA01000073">
    <property type="protein sequence ID" value="GBG66399.1"/>
    <property type="molecule type" value="Genomic_DNA"/>
</dbReference>
<evidence type="ECO:0000256" key="1">
    <source>
        <dbReference type="SAM" id="MobiDB-lite"/>
    </source>
</evidence>
<feature type="region of interest" description="Disordered" evidence="1">
    <location>
        <begin position="293"/>
        <end position="324"/>
    </location>
</feature>
<name>A0A388K8Q2_CHABU</name>
<reference evidence="2 3" key="1">
    <citation type="journal article" date="2018" name="Cell">
        <title>The Chara Genome: Secondary Complexity and Implications for Plant Terrestrialization.</title>
        <authorList>
            <person name="Nishiyama T."/>
            <person name="Sakayama H."/>
            <person name="Vries J.D."/>
            <person name="Buschmann H."/>
            <person name="Saint-Marcoux D."/>
            <person name="Ullrich K.K."/>
            <person name="Haas F.B."/>
            <person name="Vanderstraeten L."/>
            <person name="Becker D."/>
            <person name="Lang D."/>
            <person name="Vosolsobe S."/>
            <person name="Rombauts S."/>
            <person name="Wilhelmsson P.K.I."/>
            <person name="Janitza P."/>
            <person name="Kern R."/>
            <person name="Heyl A."/>
            <person name="Rumpler F."/>
            <person name="Villalobos L.I.A.C."/>
            <person name="Clay J.M."/>
            <person name="Skokan R."/>
            <person name="Toyoda A."/>
            <person name="Suzuki Y."/>
            <person name="Kagoshima H."/>
            <person name="Schijlen E."/>
            <person name="Tajeshwar N."/>
            <person name="Catarino B."/>
            <person name="Hetherington A.J."/>
            <person name="Saltykova A."/>
            <person name="Bonnot C."/>
            <person name="Breuninger H."/>
            <person name="Symeonidi A."/>
            <person name="Radhakrishnan G.V."/>
            <person name="Van Nieuwerburgh F."/>
            <person name="Deforce D."/>
            <person name="Chang C."/>
            <person name="Karol K.G."/>
            <person name="Hedrich R."/>
            <person name="Ulvskov P."/>
            <person name="Glockner G."/>
            <person name="Delwiche C.F."/>
            <person name="Petrasek J."/>
            <person name="Van de Peer Y."/>
            <person name="Friml J."/>
            <person name="Beilby M."/>
            <person name="Dolan L."/>
            <person name="Kohara Y."/>
            <person name="Sugano S."/>
            <person name="Fujiyama A."/>
            <person name="Delaux P.-M."/>
            <person name="Quint M."/>
            <person name="TheiBen G."/>
            <person name="Hagemann M."/>
            <person name="Harholt J."/>
            <person name="Dunand C."/>
            <person name="Zachgo S."/>
            <person name="Langdale J."/>
            <person name="Maumus F."/>
            <person name="Straeten D.V.D."/>
            <person name="Gould S.B."/>
            <person name="Rensing S.A."/>
        </authorList>
    </citation>
    <scope>NUCLEOTIDE SEQUENCE [LARGE SCALE GENOMIC DNA]</scope>
    <source>
        <strain evidence="2 3">S276</strain>
    </source>
</reference>
<accession>A0A388K8Q2</accession>
<feature type="compositionally biased region" description="Low complexity" evidence="1">
    <location>
        <begin position="304"/>
        <end position="316"/>
    </location>
</feature>
<proteinExistence type="predicted"/>
<evidence type="ECO:0000313" key="3">
    <source>
        <dbReference type="Proteomes" id="UP000265515"/>
    </source>
</evidence>
<feature type="region of interest" description="Disordered" evidence="1">
    <location>
        <begin position="233"/>
        <end position="260"/>
    </location>
</feature>
<organism evidence="2 3">
    <name type="scientific">Chara braunii</name>
    <name type="common">Braun's stonewort</name>
    <dbReference type="NCBI Taxonomy" id="69332"/>
    <lineage>
        <taxon>Eukaryota</taxon>
        <taxon>Viridiplantae</taxon>
        <taxon>Streptophyta</taxon>
        <taxon>Charophyceae</taxon>
        <taxon>Charales</taxon>
        <taxon>Characeae</taxon>
        <taxon>Chara</taxon>
    </lineage>
</organism>
<evidence type="ECO:0000313" key="2">
    <source>
        <dbReference type="EMBL" id="GBG66399.1"/>
    </source>
</evidence>
<keyword evidence="3" id="KW-1185">Reference proteome</keyword>
<feature type="compositionally biased region" description="Low complexity" evidence="1">
    <location>
        <begin position="372"/>
        <end position="384"/>
    </location>
</feature>
<gene>
    <name evidence="2" type="ORF">CBR_g60052</name>
</gene>
<protein>
    <submittedName>
        <fullName evidence="2">Uncharacterized protein</fullName>
    </submittedName>
</protein>
<dbReference type="Gramene" id="GBG66399">
    <property type="protein sequence ID" value="GBG66399"/>
    <property type="gene ID" value="CBR_g60052"/>
</dbReference>
<comment type="caution">
    <text evidence="2">The sequence shown here is derived from an EMBL/GenBank/DDBJ whole genome shotgun (WGS) entry which is preliminary data.</text>
</comment>
<sequence>MMTNGEGCVKAQTLLQRFRESPHVRVDSDVEDSAYSLKGVVQWMCSEGMCEEGDVDMTMVQKGGRYTPGDFKKVRDTSAKNSEMVVDRLKDELKTGAAEILVLSRMKDITQTPSVDFQDVPVIVADGVEYVLLDQLMDLMKKSPDDRNVIHEALHEVTELALQGEELIEYMSARKEDNMICGTPLWESILYAALEQLGHAGSDVERQRKREEGWKLMVMETNLAIVPHNRQTSAAQETMNSMSVGVPPVQTTTTEEMEEEDLLNGLTMAEQQRDRGFQEPELPSCIAEYTGNANEEDEEEDDGASSSDVEVSVSDVGSDEEGEERDVYYDLKGAGGLIHGALTIACGETLHPGLSTGDAIVSARPQHDTQTHPHTTTDPQGLQG</sequence>
<feature type="compositionally biased region" description="Acidic residues" evidence="1">
    <location>
        <begin position="294"/>
        <end position="303"/>
    </location>
</feature>
<dbReference type="AlphaFoldDB" id="A0A388K8Q2"/>
<feature type="compositionally biased region" description="Polar residues" evidence="1">
    <location>
        <begin position="233"/>
        <end position="243"/>
    </location>
</feature>
<feature type="region of interest" description="Disordered" evidence="1">
    <location>
        <begin position="365"/>
        <end position="384"/>
    </location>
</feature>
<dbReference type="Proteomes" id="UP000265515">
    <property type="component" value="Unassembled WGS sequence"/>
</dbReference>